<dbReference type="eggNOG" id="ENOG5032RA5">
    <property type="taxonomic scope" value="Bacteria"/>
</dbReference>
<evidence type="ECO:0008006" key="3">
    <source>
        <dbReference type="Google" id="ProtNLM"/>
    </source>
</evidence>
<evidence type="ECO:0000313" key="1">
    <source>
        <dbReference type="EMBL" id="GAK58098.1"/>
    </source>
</evidence>
<proteinExistence type="predicted"/>
<reference evidence="1" key="1">
    <citation type="journal article" date="2015" name="PeerJ">
        <title>First genomic representation of candidate bacterial phylum KSB3 points to enhanced environmental sensing as a trigger of wastewater bulking.</title>
        <authorList>
            <person name="Sekiguchi Y."/>
            <person name="Ohashi A."/>
            <person name="Parks D.H."/>
            <person name="Yamauchi T."/>
            <person name="Tyson G.W."/>
            <person name="Hugenholtz P."/>
        </authorList>
    </citation>
    <scope>NUCLEOTIDE SEQUENCE [LARGE SCALE GENOMIC DNA]</scope>
</reference>
<dbReference type="STRING" id="1499967.U27_05071"/>
<organism evidence="1">
    <name type="scientific">Vecturithrix granuli</name>
    <dbReference type="NCBI Taxonomy" id="1499967"/>
    <lineage>
        <taxon>Bacteria</taxon>
        <taxon>Candidatus Moduliflexota</taxon>
        <taxon>Candidatus Vecturitrichia</taxon>
        <taxon>Candidatus Vecturitrichales</taxon>
        <taxon>Candidatus Vecturitrichaceae</taxon>
        <taxon>Candidatus Vecturithrix</taxon>
    </lineage>
</organism>
<dbReference type="Pfam" id="PF08757">
    <property type="entry name" value="CotH"/>
    <property type="match status" value="1"/>
</dbReference>
<dbReference type="EMBL" id="DF820467">
    <property type="protein sequence ID" value="GAK58098.1"/>
    <property type="molecule type" value="Genomic_DNA"/>
</dbReference>
<sequence length="573" mass="66816">MARYKIGLLGTFVILLVSVLLVELGGMFAPLKQRLQLQTVPSAMLSFNAIGETLRQLNLLQVVPNEYVYYKHLPATELNKRHRLFQRKSRVDIQLYGLEHIPPEKLPSSTIVYHDDLENPAPLVSVVIDPVDLYDPVIGILSNPLKRGKSWERSAFLSYFDQGRLVFASGIGLRIHGGKSRIAPMEKSFRAYFRSIYGEEQFQPGVIFDERAEPIRHLILHNDRRDNWHLVNPLAYDIAERIGAIVPQTKPVRFFLNGEFQGVYVLTEHLSEEYLFSHYGHTRFTFVRTKWDAGTSQFQIGDYARYEAFKTWATQRTPLTMEEVQARVDLENLSRWVLSILFCAPTDALQGPLLLDMTNPNAKWFWINWDMDHSFQDKYHRVEHPWELDTFRELRPHDPRGALFYRLIEGSPDFRSYFTRLFVDTMNHKLTQEFLHERLAHYEQIAINYGIQDREYIEITRQFFDHRKAVLRQQMQERFHLSSSFACRVQSPPNVQLEIDGFSEQSGYEGWYFETTPIRVKVIPATGQTFSHWIINDQVVTSVGTVIEYPVTADTIIEAVVVQQVERKNEETP</sequence>
<dbReference type="AlphaFoldDB" id="A0A081C0J3"/>
<keyword evidence="2" id="KW-1185">Reference proteome</keyword>
<dbReference type="Proteomes" id="UP000030661">
    <property type="component" value="Unassembled WGS sequence"/>
</dbReference>
<accession>A0A081C0J3</accession>
<gene>
    <name evidence="1" type="ORF">U27_05071</name>
</gene>
<dbReference type="HOGENOM" id="CLU_475442_0_0_0"/>
<name>A0A081C0J3_VECG1</name>
<protein>
    <recommendedName>
        <fullName evidence="3">CotH protein</fullName>
    </recommendedName>
</protein>
<dbReference type="InterPro" id="IPR014867">
    <property type="entry name" value="Spore_coat_CotH_CotH2/3/7"/>
</dbReference>
<evidence type="ECO:0000313" key="2">
    <source>
        <dbReference type="Proteomes" id="UP000030661"/>
    </source>
</evidence>